<proteinExistence type="predicted"/>
<accession>A0A1I9SA25</accession>
<name>A0A1I9SA25_9CAUD</name>
<dbReference type="Proteomes" id="UP000224902">
    <property type="component" value="Segment"/>
</dbReference>
<dbReference type="EMBL" id="KX774321">
    <property type="protein sequence ID" value="AOZ63631.1"/>
    <property type="molecule type" value="Genomic_DNA"/>
</dbReference>
<gene>
    <name evidence="1" type="ORF">SEA_WEASELS2_41</name>
</gene>
<evidence type="ECO:0000313" key="1">
    <source>
        <dbReference type="EMBL" id="AOZ63631.1"/>
    </source>
</evidence>
<sequence length="312" mass="36067">MVETSEYKFVVFKDKTVLFTAKEVRNYSMTRFLYEFEYDSGTSNRTTEFKITLQDLPTKLYKITTENVHVGYKNSSEEVSLEEYNNLLSEFTDKGMQISDGSWNFADVEDEFLYKKFLQKWSAVHKQEEVKAEVPFTVSYYQDQPEDPDIRIVGSLDSNYLGHCHFESSSDWMVKVIDEHLKGTKFWRDTGQYRLNNFKINTSGRSYEFYLNHAVHSYTTVTVSVSSGAVGDLEFVTKKKAEFKKSIEDQIDKVLEQYTSVDVATKKQILKTLDSLSKEMSIFQPTYSAAAKKRSAYNSARAHLAKAKELLS</sequence>
<reference evidence="2" key="1">
    <citation type="submission" date="2016-08" db="EMBL/GenBank/DDBJ databases">
        <authorList>
            <person name="Seilhamer J.J."/>
        </authorList>
    </citation>
    <scope>NUCLEOTIDE SEQUENCE [LARGE SCALE GENOMIC DNA]</scope>
</reference>
<protein>
    <submittedName>
        <fullName evidence="1">Uncharacterized protein</fullName>
    </submittedName>
</protein>
<organism evidence="1 2">
    <name type="scientific">Rhodococcus phage Weasels2</name>
    <dbReference type="NCBI Taxonomy" id="1897437"/>
    <lineage>
        <taxon>Viruses</taxon>
        <taxon>Duplodnaviria</taxon>
        <taxon>Heunggongvirae</taxon>
        <taxon>Uroviricota</taxon>
        <taxon>Caudoviricetes</taxon>
        <taxon>Weaselvirus</taxon>
        <taxon>Weaselvirus weasel</taxon>
    </lineage>
</organism>
<keyword evidence="2" id="KW-1185">Reference proteome</keyword>
<evidence type="ECO:0000313" key="2">
    <source>
        <dbReference type="Proteomes" id="UP000224902"/>
    </source>
</evidence>